<organism evidence="7 8">
    <name type="scientific">Schizosaccharomyces japonicus (strain yFS275 / FY16936)</name>
    <name type="common">Fission yeast</name>
    <dbReference type="NCBI Taxonomy" id="402676"/>
    <lineage>
        <taxon>Eukaryota</taxon>
        <taxon>Fungi</taxon>
        <taxon>Dikarya</taxon>
        <taxon>Ascomycota</taxon>
        <taxon>Taphrinomycotina</taxon>
        <taxon>Schizosaccharomycetes</taxon>
        <taxon>Schizosaccharomycetales</taxon>
        <taxon>Schizosaccharomycetaceae</taxon>
        <taxon>Schizosaccharomyces</taxon>
    </lineage>
</organism>
<sequence>MLHNTKYLFSCISTTFRLHKHISSLYLPNDFLRSFHSGFRSCKNANFLFNSLLRELNIDVSYLKEHPNTPDFSSPPQKRVTLINADNELSNEKYVGTGNENRPPKFIEPHPPYPVHCAPVLDAKLLNKPSALKKTYNITIDVSHYPLPQGTEWLVGGTIGVMAPNSDISVTRLLTALNITMQDAIKPCILITSSGRWPSMWGENKPREIRTNIYELLRWTTDFLSQPPSKDLLQLLGFSSKDPLERLLISQLMKRPSNLCYPNTSSYNITVLQLLEMFPHSTPSIDYLLSVLPQLMPRWYSMSNDPKLTPGSLEFAVTVQEFKDLNNISYKGIGSGFLERLAQMVMSAKHNGKATSENVVLLPMYRGLQRNQFALNFKDKGPMILIGVGVGIAPFRGFVQRRLSNPSNMGNIWIFQGCRDHTKDELFSEDLRNISMNNQKVIKILAESRVGRKEHVQDALKRNPGIVWDVINDKNGHIYLCGSGHGLVKDIEQVLLEVTMKYLKCTLQEAQQVMKEWQTTPPFKFIEEVW</sequence>
<dbReference type="PANTHER" id="PTHR19384:SF84">
    <property type="entry name" value="METHIONINE SYNTHASE REDUCTASE"/>
    <property type="match status" value="1"/>
</dbReference>
<dbReference type="EMBL" id="KE651167">
    <property type="protein sequence ID" value="EEB08870.1"/>
    <property type="molecule type" value="Genomic_DNA"/>
</dbReference>
<dbReference type="RefSeq" id="XP_002175163.1">
    <property type="nucleotide sequence ID" value="XM_002175127.2"/>
</dbReference>
<dbReference type="SUPFAM" id="SSF52343">
    <property type="entry name" value="Ferredoxin reductase-like, C-terminal NADP-linked domain"/>
    <property type="match status" value="1"/>
</dbReference>
<keyword evidence="2" id="KW-0285">Flavoprotein</keyword>
<dbReference type="Proteomes" id="UP000001744">
    <property type="component" value="Unassembled WGS sequence"/>
</dbReference>
<dbReference type="OMA" id="IYLCGSG"/>
<dbReference type="AlphaFoldDB" id="B6K5R6"/>
<evidence type="ECO:0000256" key="2">
    <source>
        <dbReference type="ARBA" id="ARBA00022630"/>
    </source>
</evidence>
<dbReference type="PANTHER" id="PTHR19384">
    <property type="entry name" value="NITRIC OXIDE SYNTHASE-RELATED"/>
    <property type="match status" value="1"/>
</dbReference>
<name>B6K5R6_SCHJY</name>
<dbReference type="OrthoDB" id="1856718at2759"/>
<dbReference type="VEuPathDB" id="FungiDB:SJAG_04042"/>
<keyword evidence="3" id="KW-0274">FAD</keyword>
<evidence type="ECO:0000259" key="5">
    <source>
        <dbReference type="Pfam" id="PF00175"/>
    </source>
</evidence>
<dbReference type="eggNOG" id="KOG1158">
    <property type="taxonomic scope" value="Eukaryota"/>
</dbReference>
<dbReference type="GO" id="GO:0005829">
    <property type="term" value="C:cytosol"/>
    <property type="evidence" value="ECO:0000318"/>
    <property type="project" value="GO_Central"/>
</dbReference>
<dbReference type="InterPro" id="IPR017938">
    <property type="entry name" value="Riboflavin_synthase-like_b-brl"/>
</dbReference>
<dbReference type="GO" id="GO:0010181">
    <property type="term" value="F:FMN binding"/>
    <property type="evidence" value="ECO:0000318"/>
    <property type="project" value="GO_Central"/>
</dbReference>
<dbReference type="GO" id="GO:0009086">
    <property type="term" value="P:methionine biosynthetic process"/>
    <property type="evidence" value="ECO:0000318"/>
    <property type="project" value="GO_Central"/>
</dbReference>
<dbReference type="HOGENOM" id="CLU_001570_17_5_1"/>
<dbReference type="GO" id="GO:0030586">
    <property type="term" value="F:[methionine synthase] reductase (NADPH) activity"/>
    <property type="evidence" value="ECO:0000318"/>
    <property type="project" value="GO_Central"/>
</dbReference>
<dbReference type="STRING" id="402676.B6K5R6"/>
<dbReference type="Gene3D" id="2.40.30.10">
    <property type="entry name" value="Translation factors"/>
    <property type="match status" value="1"/>
</dbReference>
<dbReference type="InterPro" id="IPR003097">
    <property type="entry name" value="CysJ-like_FAD-binding"/>
</dbReference>
<evidence type="ECO:0000256" key="4">
    <source>
        <dbReference type="ARBA" id="ARBA00023002"/>
    </source>
</evidence>
<dbReference type="InterPro" id="IPR039261">
    <property type="entry name" value="FNR_nucleotide-bd"/>
</dbReference>
<evidence type="ECO:0000313" key="8">
    <source>
        <dbReference type="Proteomes" id="UP000001744"/>
    </source>
</evidence>
<dbReference type="InterPro" id="IPR001709">
    <property type="entry name" value="Flavoprot_Pyr_Nucl_cyt_Rdtase"/>
</dbReference>
<comment type="cofactor">
    <cofactor evidence="1">
        <name>FAD</name>
        <dbReference type="ChEBI" id="CHEBI:57692"/>
    </cofactor>
</comment>
<dbReference type="JaponicusDB" id="SJAG_04042"/>
<evidence type="ECO:0000259" key="6">
    <source>
        <dbReference type="Pfam" id="PF00667"/>
    </source>
</evidence>
<proteinExistence type="predicted"/>
<feature type="domain" description="Oxidoreductase FAD/NAD(P)-binding" evidence="5">
    <location>
        <begin position="385"/>
        <end position="491"/>
    </location>
</feature>
<evidence type="ECO:0000313" key="7">
    <source>
        <dbReference type="EMBL" id="EEB08870.1"/>
    </source>
</evidence>
<dbReference type="PRINTS" id="PR00371">
    <property type="entry name" value="FPNCR"/>
</dbReference>
<dbReference type="GO" id="GO:0050660">
    <property type="term" value="F:flavin adenine dinucleotide binding"/>
    <property type="evidence" value="ECO:0000318"/>
    <property type="project" value="GO_Central"/>
</dbReference>
<dbReference type="GO" id="GO:0050667">
    <property type="term" value="P:homocysteine metabolic process"/>
    <property type="evidence" value="ECO:0000318"/>
    <property type="project" value="GO_Central"/>
</dbReference>
<evidence type="ECO:0000256" key="1">
    <source>
        <dbReference type="ARBA" id="ARBA00001974"/>
    </source>
</evidence>
<dbReference type="Pfam" id="PF00667">
    <property type="entry name" value="FAD_binding_1"/>
    <property type="match status" value="1"/>
</dbReference>
<dbReference type="SUPFAM" id="SSF63380">
    <property type="entry name" value="Riboflavin synthase domain-like"/>
    <property type="match status" value="1"/>
</dbReference>
<protein>
    <submittedName>
        <fullName evidence="7">FAD binding protein</fullName>
    </submittedName>
</protein>
<keyword evidence="8" id="KW-1185">Reference proteome</keyword>
<accession>B6K5R6</accession>
<dbReference type="Gene3D" id="3.40.50.80">
    <property type="entry name" value="Nucleotide-binding domain of ferredoxin-NADP reductase (FNR) module"/>
    <property type="match status" value="1"/>
</dbReference>
<reference evidence="7 8" key="1">
    <citation type="journal article" date="2011" name="Science">
        <title>Comparative functional genomics of the fission yeasts.</title>
        <authorList>
            <person name="Rhind N."/>
            <person name="Chen Z."/>
            <person name="Yassour M."/>
            <person name="Thompson D.A."/>
            <person name="Haas B.J."/>
            <person name="Habib N."/>
            <person name="Wapinski I."/>
            <person name="Roy S."/>
            <person name="Lin M.F."/>
            <person name="Heiman D.I."/>
            <person name="Young S.K."/>
            <person name="Furuya K."/>
            <person name="Guo Y."/>
            <person name="Pidoux A."/>
            <person name="Chen H.M."/>
            <person name="Robbertse B."/>
            <person name="Goldberg J.M."/>
            <person name="Aoki K."/>
            <person name="Bayne E.H."/>
            <person name="Berlin A.M."/>
            <person name="Desjardins C.A."/>
            <person name="Dobbs E."/>
            <person name="Dukaj L."/>
            <person name="Fan L."/>
            <person name="FitzGerald M.G."/>
            <person name="French C."/>
            <person name="Gujja S."/>
            <person name="Hansen K."/>
            <person name="Keifenheim D."/>
            <person name="Levin J.Z."/>
            <person name="Mosher R.A."/>
            <person name="Mueller C.A."/>
            <person name="Pfiffner J."/>
            <person name="Priest M."/>
            <person name="Russ C."/>
            <person name="Smialowska A."/>
            <person name="Swoboda P."/>
            <person name="Sykes S.M."/>
            <person name="Vaughn M."/>
            <person name="Vengrova S."/>
            <person name="Yoder R."/>
            <person name="Zeng Q."/>
            <person name="Allshire R."/>
            <person name="Baulcombe D."/>
            <person name="Birren B.W."/>
            <person name="Brown W."/>
            <person name="Ekwall K."/>
            <person name="Kellis M."/>
            <person name="Leatherwood J."/>
            <person name="Levin H."/>
            <person name="Margalit H."/>
            <person name="Martienssen R."/>
            <person name="Nieduszynski C.A."/>
            <person name="Spatafora J.W."/>
            <person name="Friedman N."/>
            <person name="Dalgaard J.Z."/>
            <person name="Baumann P."/>
            <person name="Niki H."/>
            <person name="Regev A."/>
            <person name="Nusbaum C."/>
        </authorList>
    </citation>
    <scope>NUCLEOTIDE SEQUENCE [LARGE SCALE GENOMIC DNA]</scope>
    <source>
        <strain evidence="8">yFS275 / FY16936</strain>
    </source>
</reference>
<dbReference type="Pfam" id="PF00175">
    <property type="entry name" value="NAD_binding_1"/>
    <property type="match status" value="1"/>
</dbReference>
<dbReference type="GeneID" id="7047565"/>
<evidence type="ECO:0000256" key="3">
    <source>
        <dbReference type="ARBA" id="ARBA00022827"/>
    </source>
</evidence>
<dbReference type="InterPro" id="IPR023173">
    <property type="entry name" value="NADPH_Cyt_P450_Rdtase_alpha"/>
</dbReference>
<keyword evidence="4" id="KW-0560">Oxidoreductase</keyword>
<gene>
    <name evidence="7" type="ORF">SJAG_04042</name>
</gene>
<feature type="domain" description="Sulfite reductase [NADPH] flavoprotein alpha-component-like FAD-binding" evidence="6">
    <location>
        <begin position="115"/>
        <end position="337"/>
    </location>
</feature>
<dbReference type="Gene3D" id="1.20.990.10">
    <property type="entry name" value="NADPH-cytochrome p450 Reductase, Chain A, domain 3"/>
    <property type="match status" value="1"/>
</dbReference>
<dbReference type="InterPro" id="IPR001433">
    <property type="entry name" value="OxRdtase_FAD/NAD-bd"/>
</dbReference>